<dbReference type="InterPro" id="IPR015896">
    <property type="entry name" value="4pyrrol_synth_GluRdtase_dimer"/>
</dbReference>
<evidence type="ECO:0000259" key="16">
    <source>
        <dbReference type="Pfam" id="PF05201"/>
    </source>
</evidence>
<feature type="domain" description="Tetrapyrrole biosynthesis glutamyl-tRNA reductase dimerisation" evidence="14">
    <location>
        <begin position="313"/>
        <end position="409"/>
    </location>
</feature>
<feature type="binding site" evidence="8 11">
    <location>
        <begin position="186"/>
        <end position="191"/>
    </location>
    <ligand>
        <name>NADP(+)</name>
        <dbReference type="ChEBI" id="CHEBI:58349"/>
    </ligand>
</feature>
<dbReference type="SUPFAM" id="SSF51735">
    <property type="entry name" value="NAD(P)-binding Rossmann-fold domains"/>
    <property type="match status" value="1"/>
</dbReference>
<feature type="active site" description="Nucleophile" evidence="8 9">
    <location>
        <position position="49"/>
    </location>
</feature>
<dbReference type="OrthoDB" id="110209at2"/>
<comment type="function">
    <text evidence="8">Catalyzes the NADPH-dependent reduction of glutamyl-tRNA(Glu) to glutamate 1-semialdehyde (GSA).</text>
</comment>
<comment type="miscellaneous">
    <text evidence="8">During catalysis, the active site Cys acts as a nucleophile attacking the alpha-carbonyl group of tRNA-bound glutamate with the formation of a thioester intermediate between enzyme and glutamate, and the concomitant release of tRNA(Glu). The thioester intermediate is finally reduced by direct hydride transfer from NADPH, to form the product GSA.</text>
</comment>
<dbReference type="Gene3D" id="3.30.460.30">
    <property type="entry name" value="Glutamyl-tRNA reductase, N-terminal domain"/>
    <property type="match status" value="1"/>
</dbReference>
<evidence type="ECO:0000256" key="2">
    <source>
        <dbReference type="ARBA" id="ARBA00005916"/>
    </source>
</evidence>
<dbReference type="PIRSF" id="PIRSF000445">
    <property type="entry name" value="4pyrrol_synth_GluRdtase"/>
    <property type="match status" value="1"/>
</dbReference>
<dbReference type="InterPro" id="IPR036291">
    <property type="entry name" value="NAD(P)-bd_dom_sf"/>
</dbReference>
<evidence type="ECO:0000259" key="14">
    <source>
        <dbReference type="Pfam" id="PF00745"/>
    </source>
</evidence>
<dbReference type="FunFam" id="3.30.460.30:FF:000001">
    <property type="entry name" value="Glutamyl-tRNA reductase"/>
    <property type="match status" value="1"/>
</dbReference>
<dbReference type="Gene3D" id="3.40.50.720">
    <property type="entry name" value="NAD(P)-binding Rossmann-like Domain"/>
    <property type="match status" value="1"/>
</dbReference>
<evidence type="ECO:0000256" key="1">
    <source>
        <dbReference type="ARBA" id="ARBA00005059"/>
    </source>
</evidence>
<dbReference type="InterPro" id="IPR006151">
    <property type="entry name" value="Shikm_DH/Glu-tRNA_Rdtase"/>
</dbReference>
<dbReference type="InterPro" id="IPR000343">
    <property type="entry name" value="4pyrrol_synth_GluRdtase"/>
</dbReference>
<evidence type="ECO:0000256" key="6">
    <source>
        <dbReference type="ARBA" id="ARBA00023244"/>
    </source>
</evidence>
<accession>A0A4R3KUP8</accession>
<dbReference type="EC" id="1.2.1.70" evidence="3 8"/>
<feature type="domain" description="Quinate/shikimate 5-dehydrogenase/glutamyl-tRNA reductase" evidence="15">
    <location>
        <begin position="169"/>
        <end position="299"/>
    </location>
</feature>
<evidence type="ECO:0000256" key="7">
    <source>
        <dbReference type="ARBA" id="ARBA00047464"/>
    </source>
</evidence>
<dbReference type="Pfam" id="PF01488">
    <property type="entry name" value="Shikimate_DH"/>
    <property type="match status" value="1"/>
</dbReference>
<comment type="subunit">
    <text evidence="8">Homodimer.</text>
</comment>
<name>A0A4R3KUP8_9FIRM</name>
<evidence type="ECO:0000256" key="10">
    <source>
        <dbReference type="PIRSR" id="PIRSR000445-2"/>
    </source>
</evidence>
<gene>
    <name evidence="8" type="primary">hemA</name>
    <name evidence="17" type="ORF">EDD65_11011</name>
</gene>
<evidence type="ECO:0000313" key="17">
    <source>
        <dbReference type="EMBL" id="TCS87577.1"/>
    </source>
</evidence>
<organism evidence="17 18">
    <name type="scientific">Keratinibaculum paraultunense</name>
    <dbReference type="NCBI Taxonomy" id="1278232"/>
    <lineage>
        <taxon>Bacteria</taxon>
        <taxon>Bacillati</taxon>
        <taxon>Bacillota</taxon>
        <taxon>Tissierellia</taxon>
        <taxon>Tissierellales</taxon>
        <taxon>Tepidimicrobiaceae</taxon>
        <taxon>Keratinibaculum</taxon>
    </lineage>
</organism>
<keyword evidence="4 8" id="KW-0521">NADP</keyword>
<comment type="catalytic activity">
    <reaction evidence="7 8 13">
        <text>(S)-4-amino-5-oxopentanoate + tRNA(Glu) + NADP(+) = L-glutamyl-tRNA(Glu) + NADPH + H(+)</text>
        <dbReference type="Rhea" id="RHEA:12344"/>
        <dbReference type="Rhea" id="RHEA-COMP:9663"/>
        <dbReference type="Rhea" id="RHEA-COMP:9680"/>
        <dbReference type="ChEBI" id="CHEBI:15378"/>
        <dbReference type="ChEBI" id="CHEBI:57501"/>
        <dbReference type="ChEBI" id="CHEBI:57783"/>
        <dbReference type="ChEBI" id="CHEBI:58349"/>
        <dbReference type="ChEBI" id="CHEBI:78442"/>
        <dbReference type="ChEBI" id="CHEBI:78520"/>
        <dbReference type="EC" id="1.2.1.70"/>
    </reaction>
</comment>
<dbReference type="PANTHER" id="PTHR43013:SF1">
    <property type="entry name" value="GLUTAMYL-TRNA REDUCTASE"/>
    <property type="match status" value="1"/>
</dbReference>
<dbReference type="CDD" id="cd05213">
    <property type="entry name" value="NAD_bind_Glutamyl_tRNA_reduct"/>
    <property type="match status" value="1"/>
</dbReference>
<dbReference type="UniPathway" id="UPA00251">
    <property type="reaction ID" value="UER00316"/>
</dbReference>
<sequence length="410" mass="47455">MNLALIGVNHNISPIEVREKVSFTESMRIEASSMLLDKSINEIVILSTCNRSEIYIASENIENSTKEVKKFYSVFFNFPQIEKYLFIKKGKEVVDHLYMVASGLDSLVLGEDQILNQVKEAMIFSMDLGFSGKVLNKLFMEAIKEGKKIKTNLKISEIPLSTSYIGIKLLKKEIGCLEGKKALIIGAGEISKLALQYLCEEELDKIYVANRTNNKLKDMFNEFPYLIPIEYKDRYKVLNDVDIMITATSAPHVIITHEHIPIINKKLYILDLALPRDVDPKVKNIENIILYHIDDLKKISEHNQQKREELSEKAKVIIDEDVKEFIEWMESIKVDPVLKSLNERCLEIKEDTMKYINRKLDLNQREKKIIDKMLSSALKRVIREPIKNLKSIEKESVDSYIEMLNKLFNF</sequence>
<dbReference type="GO" id="GO:0008883">
    <property type="term" value="F:glutamyl-tRNA reductase activity"/>
    <property type="evidence" value="ECO:0007669"/>
    <property type="project" value="UniProtKB-UniRule"/>
</dbReference>
<reference evidence="17 18" key="1">
    <citation type="submission" date="2019-03" db="EMBL/GenBank/DDBJ databases">
        <title>Genomic Encyclopedia of Type Strains, Phase IV (KMG-IV): sequencing the most valuable type-strain genomes for metagenomic binning, comparative biology and taxonomic classification.</title>
        <authorList>
            <person name="Goeker M."/>
        </authorList>
    </citation>
    <scope>NUCLEOTIDE SEQUENCE [LARGE SCALE GENOMIC DNA]</scope>
    <source>
        <strain evidence="17 18">DSM 26752</strain>
    </source>
</reference>
<feature type="binding site" evidence="8 10">
    <location>
        <begin position="48"/>
        <end position="51"/>
    </location>
    <ligand>
        <name>substrate</name>
    </ligand>
</feature>
<comment type="pathway">
    <text evidence="1 8 13">Porphyrin-containing compound metabolism; protoporphyrin-IX biosynthesis; 5-aminolevulinate from L-glutamyl-tRNA(Glu): step 1/2.</text>
</comment>
<comment type="domain">
    <text evidence="8">Possesses an unusual extended V-shaped dimeric structure with each monomer consisting of three distinct domains arranged along a curved 'spinal' alpha-helix. The N-terminal catalytic domain specifically recognizes the glutamate moiety of the substrate. The second domain is the NADPH-binding domain, and the third C-terminal domain is responsible for dimerization.</text>
</comment>
<comment type="caution">
    <text evidence="17">The sequence shown here is derived from an EMBL/GenBank/DDBJ whole genome shotgun (WGS) entry which is preliminary data.</text>
</comment>
<feature type="domain" description="Glutamyl-tRNA reductase N-terminal" evidence="16">
    <location>
        <begin position="6"/>
        <end position="152"/>
    </location>
</feature>
<dbReference type="InterPro" id="IPR036343">
    <property type="entry name" value="GluRdtase_N_sf"/>
</dbReference>
<feature type="site" description="Important for activity" evidence="8 12">
    <location>
        <position position="96"/>
    </location>
</feature>
<evidence type="ECO:0000256" key="4">
    <source>
        <dbReference type="ARBA" id="ARBA00022857"/>
    </source>
</evidence>
<dbReference type="Proteomes" id="UP000294567">
    <property type="component" value="Unassembled WGS sequence"/>
</dbReference>
<dbReference type="Pfam" id="PF05201">
    <property type="entry name" value="GlutR_N"/>
    <property type="match status" value="1"/>
</dbReference>
<feature type="binding site" evidence="8 10">
    <location>
        <position position="117"/>
    </location>
    <ligand>
        <name>substrate</name>
    </ligand>
</feature>
<evidence type="ECO:0000256" key="9">
    <source>
        <dbReference type="PIRSR" id="PIRSR000445-1"/>
    </source>
</evidence>
<dbReference type="GO" id="GO:0050661">
    <property type="term" value="F:NADP binding"/>
    <property type="evidence" value="ECO:0007669"/>
    <property type="project" value="InterPro"/>
</dbReference>
<protein>
    <recommendedName>
        <fullName evidence="3 8">Glutamyl-tRNA reductase</fullName>
        <shortName evidence="8">GluTR</shortName>
        <ecNumber evidence="3 8">1.2.1.70</ecNumber>
    </recommendedName>
</protein>
<dbReference type="HAMAP" id="MF_00087">
    <property type="entry name" value="Glu_tRNA_reductase"/>
    <property type="match status" value="1"/>
</dbReference>
<evidence type="ECO:0000256" key="3">
    <source>
        <dbReference type="ARBA" id="ARBA00012970"/>
    </source>
</evidence>
<dbReference type="AlphaFoldDB" id="A0A4R3KUP8"/>
<dbReference type="Pfam" id="PF00745">
    <property type="entry name" value="GlutR_dimer"/>
    <property type="match status" value="1"/>
</dbReference>
<evidence type="ECO:0000259" key="15">
    <source>
        <dbReference type="Pfam" id="PF01488"/>
    </source>
</evidence>
<dbReference type="PANTHER" id="PTHR43013">
    <property type="entry name" value="GLUTAMYL-TRNA REDUCTASE"/>
    <property type="match status" value="1"/>
</dbReference>
<evidence type="ECO:0000256" key="12">
    <source>
        <dbReference type="PIRSR" id="PIRSR000445-4"/>
    </source>
</evidence>
<proteinExistence type="inferred from homology"/>
<dbReference type="EMBL" id="SMAE01000010">
    <property type="protein sequence ID" value="TCS87577.1"/>
    <property type="molecule type" value="Genomic_DNA"/>
</dbReference>
<evidence type="ECO:0000256" key="8">
    <source>
        <dbReference type="HAMAP-Rule" id="MF_00087"/>
    </source>
</evidence>
<evidence type="ECO:0000313" key="18">
    <source>
        <dbReference type="Proteomes" id="UP000294567"/>
    </source>
</evidence>
<dbReference type="InterPro" id="IPR036453">
    <property type="entry name" value="GluRdtase_dimer_dom_sf"/>
</dbReference>
<dbReference type="NCBIfam" id="TIGR01035">
    <property type="entry name" value="hemA"/>
    <property type="match status" value="1"/>
</dbReference>
<dbReference type="InterPro" id="IPR015895">
    <property type="entry name" value="4pyrrol_synth_GluRdtase_N"/>
</dbReference>
<feature type="binding site" evidence="8 10">
    <location>
        <position position="106"/>
    </location>
    <ligand>
        <name>substrate</name>
    </ligand>
</feature>
<feature type="binding site" evidence="8 10">
    <location>
        <begin position="111"/>
        <end position="113"/>
    </location>
    <ligand>
        <name>substrate</name>
    </ligand>
</feature>
<keyword evidence="18" id="KW-1185">Reference proteome</keyword>
<dbReference type="GO" id="GO:0019353">
    <property type="term" value="P:protoporphyrinogen IX biosynthetic process from glutamate"/>
    <property type="evidence" value="ECO:0007669"/>
    <property type="project" value="TreeGrafter"/>
</dbReference>
<dbReference type="RefSeq" id="WP_132028526.1">
    <property type="nucleotide sequence ID" value="NZ_CP068564.1"/>
</dbReference>
<keyword evidence="6 8" id="KW-0627">Porphyrin biosynthesis</keyword>
<keyword evidence="5 8" id="KW-0560">Oxidoreductase</keyword>
<evidence type="ECO:0000256" key="5">
    <source>
        <dbReference type="ARBA" id="ARBA00023002"/>
    </source>
</evidence>
<dbReference type="SUPFAM" id="SSF69742">
    <property type="entry name" value="Glutamyl tRNA-reductase catalytic, N-terminal domain"/>
    <property type="match status" value="1"/>
</dbReference>
<evidence type="ECO:0000256" key="13">
    <source>
        <dbReference type="RuleBase" id="RU000584"/>
    </source>
</evidence>
<dbReference type="SUPFAM" id="SSF69075">
    <property type="entry name" value="Glutamyl tRNA-reductase dimerization domain"/>
    <property type="match status" value="1"/>
</dbReference>
<comment type="similarity">
    <text evidence="2 8 13">Belongs to the glutamyl-tRNA reductase family.</text>
</comment>
<evidence type="ECO:0000256" key="11">
    <source>
        <dbReference type="PIRSR" id="PIRSR000445-3"/>
    </source>
</evidence>